<dbReference type="InterPro" id="IPR050922">
    <property type="entry name" value="LytR/CpsA/Psr_CW_biosynth"/>
</dbReference>
<organism evidence="5 6">
    <name type="scientific">Planosporangium flavigriseum</name>
    <dbReference type="NCBI Taxonomy" id="373681"/>
    <lineage>
        <taxon>Bacteria</taxon>
        <taxon>Bacillati</taxon>
        <taxon>Actinomycetota</taxon>
        <taxon>Actinomycetes</taxon>
        <taxon>Micromonosporales</taxon>
        <taxon>Micromonosporaceae</taxon>
        <taxon>Planosporangium</taxon>
    </lineage>
</organism>
<dbReference type="Gene3D" id="3.40.630.190">
    <property type="entry name" value="LCP protein"/>
    <property type="match status" value="1"/>
</dbReference>
<evidence type="ECO:0000256" key="1">
    <source>
        <dbReference type="ARBA" id="ARBA00006068"/>
    </source>
</evidence>
<keyword evidence="3" id="KW-1133">Transmembrane helix</keyword>
<proteinExistence type="inferred from homology"/>
<dbReference type="PANTHER" id="PTHR33392:SF6">
    <property type="entry name" value="POLYISOPRENYL-TEICHOIC ACID--PEPTIDOGLYCAN TEICHOIC ACID TRANSFERASE TAGU"/>
    <property type="match status" value="1"/>
</dbReference>
<dbReference type="Pfam" id="PF03816">
    <property type="entry name" value="LytR_cpsA_psr"/>
    <property type="match status" value="1"/>
</dbReference>
<sequence>MFGRSPEAGTATASGKGDGARQIRRPVHDPRWAQALVTIGILLMLASGVALAGGKFLLARYTGGVRQAHLLGGAAASLLVSSGPMQGRIQGPINILLAGIDERSDDPGGGARADSIIIAHIPASRDRAFLVSIPRDSRVEIPAFPKTGYSGGTDKINASFAFGFGFSEAGNRADGFELLALTIKQLAGVSFNAGAIVNFDGLRRVVDTVGGVELCVDEETTSVHIGQDANGGTTIPYRQSPPDNQPVPIPGVRPQVYHVGCQHFAGWQALDYVRQRELIPDGDYGRQRHQQQLIAALVKRIASTGVLTDPLGADRMMRALGNAVTFDGNGVSLADWTFTLRGIAPNAITMIRSNAGQYSAQTIDGQEFEILTDTSRQMLTALRDDTLDAFIAAHPDWVISTPGGA</sequence>
<keyword evidence="6" id="KW-1185">Reference proteome</keyword>
<dbReference type="AlphaFoldDB" id="A0A8J3LXI2"/>
<protein>
    <recommendedName>
        <fullName evidence="4">Cell envelope-related transcriptional attenuator domain-containing protein</fullName>
    </recommendedName>
</protein>
<accession>A0A8J3LXI2</accession>
<evidence type="ECO:0000256" key="2">
    <source>
        <dbReference type="SAM" id="MobiDB-lite"/>
    </source>
</evidence>
<keyword evidence="3" id="KW-0812">Transmembrane</keyword>
<dbReference type="EMBL" id="BONU01000034">
    <property type="protein sequence ID" value="GIG75609.1"/>
    <property type="molecule type" value="Genomic_DNA"/>
</dbReference>
<dbReference type="PANTHER" id="PTHR33392">
    <property type="entry name" value="POLYISOPRENYL-TEICHOIC ACID--PEPTIDOGLYCAN TEICHOIC ACID TRANSFERASE TAGU"/>
    <property type="match status" value="1"/>
</dbReference>
<feature type="domain" description="Cell envelope-related transcriptional attenuator" evidence="4">
    <location>
        <begin position="112"/>
        <end position="302"/>
    </location>
</feature>
<dbReference type="InterPro" id="IPR004474">
    <property type="entry name" value="LytR_CpsA_psr"/>
</dbReference>
<gene>
    <name evidence="5" type="ORF">Pfl04_40130</name>
</gene>
<evidence type="ECO:0000313" key="6">
    <source>
        <dbReference type="Proteomes" id="UP000653674"/>
    </source>
</evidence>
<feature type="region of interest" description="Disordered" evidence="2">
    <location>
        <begin position="1"/>
        <end position="25"/>
    </location>
</feature>
<evidence type="ECO:0000259" key="4">
    <source>
        <dbReference type="Pfam" id="PF03816"/>
    </source>
</evidence>
<reference evidence="5" key="1">
    <citation type="submission" date="2021-01" db="EMBL/GenBank/DDBJ databases">
        <title>Whole genome shotgun sequence of Planosporangium flavigriseum NBRC 105377.</title>
        <authorList>
            <person name="Komaki H."/>
            <person name="Tamura T."/>
        </authorList>
    </citation>
    <scope>NUCLEOTIDE SEQUENCE</scope>
    <source>
        <strain evidence="5">NBRC 105377</strain>
    </source>
</reference>
<dbReference type="Proteomes" id="UP000653674">
    <property type="component" value="Unassembled WGS sequence"/>
</dbReference>
<evidence type="ECO:0000256" key="3">
    <source>
        <dbReference type="SAM" id="Phobius"/>
    </source>
</evidence>
<comment type="caution">
    <text evidence="5">The sequence shown here is derived from an EMBL/GenBank/DDBJ whole genome shotgun (WGS) entry which is preliminary data.</text>
</comment>
<feature type="transmembrane region" description="Helical" evidence="3">
    <location>
        <begin position="32"/>
        <end position="58"/>
    </location>
</feature>
<name>A0A8J3LXI2_9ACTN</name>
<evidence type="ECO:0000313" key="5">
    <source>
        <dbReference type="EMBL" id="GIG75609.1"/>
    </source>
</evidence>
<keyword evidence="3" id="KW-0472">Membrane</keyword>
<comment type="similarity">
    <text evidence="1">Belongs to the LytR/CpsA/Psr (LCP) family.</text>
</comment>